<sequence>MNKPTNSIFAIMYYDDELSSAASPKNEETAATDGWDGLTHTTLQITNPGCNELVDYFCIRKKMRVQKQSTYKTNCYFNIQG</sequence>
<dbReference type="InParanoid" id="A0A068TWX1"/>
<dbReference type="Gramene" id="CDP00552">
    <property type="protein sequence ID" value="CDP00552"/>
    <property type="gene ID" value="GSCOC_T00032526001"/>
</dbReference>
<dbReference type="AlphaFoldDB" id="A0A068TWX1"/>
<dbReference type="Proteomes" id="UP000295252">
    <property type="component" value="Chromosome III"/>
</dbReference>
<accession>A0A068TWX1</accession>
<evidence type="ECO:0000313" key="2">
    <source>
        <dbReference type="Proteomes" id="UP000295252"/>
    </source>
</evidence>
<reference evidence="2" key="1">
    <citation type="journal article" date="2014" name="Science">
        <title>The coffee genome provides insight into the convergent evolution of caffeine biosynthesis.</title>
        <authorList>
            <person name="Denoeud F."/>
            <person name="Carretero-Paulet L."/>
            <person name="Dereeper A."/>
            <person name="Droc G."/>
            <person name="Guyot R."/>
            <person name="Pietrella M."/>
            <person name="Zheng C."/>
            <person name="Alberti A."/>
            <person name="Anthony F."/>
            <person name="Aprea G."/>
            <person name="Aury J.M."/>
            <person name="Bento P."/>
            <person name="Bernard M."/>
            <person name="Bocs S."/>
            <person name="Campa C."/>
            <person name="Cenci A."/>
            <person name="Combes M.C."/>
            <person name="Crouzillat D."/>
            <person name="Da Silva C."/>
            <person name="Daddiego L."/>
            <person name="De Bellis F."/>
            <person name="Dussert S."/>
            <person name="Garsmeur O."/>
            <person name="Gayraud T."/>
            <person name="Guignon V."/>
            <person name="Jahn K."/>
            <person name="Jamilloux V."/>
            <person name="Joet T."/>
            <person name="Labadie K."/>
            <person name="Lan T."/>
            <person name="Leclercq J."/>
            <person name="Lepelley M."/>
            <person name="Leroy T."/>
            <person name="Li L.T."/>
            <person name="Librado P."/>
            <person name="Lopez L."/>
            <person name="Munoz A."/>
            <person name="Noel B."/>
            <person name="Pallavicini A."/>
            <person name="Perrotta G."/>
            <person name="Poncet V."/>
            <person name="Pot D."/>
            <person name="Priyono X."/>
            <person name="Rigoreau M."/>
            <person name="Rouard M."/>
            <person name="Rozas J."/>
            <person name="Tranchant-Dubreuil C."/>
            <person name="VanBuren R."/>
            <person name="Zhang Q."/>
            <person name="Andrade A.C."/>
            <person name="Argout X."/>
            <person name="Bertrand B."/>
            <person name="de Kochko A."/>
            <person name="Graziosi G."/>
            <person name="Henry R.J."/>
            <person name="Jayarama X."/>
            <person name="Ming R."/>
            <person name="Nagai C."/>
            <person name="Rounsley S."/>
            <person name="Sankoff D."/>
            <person name="Giuliano G."/>
            <person name="Albert V.A."/>
            <person name="Wincker P."/>
            <person name="Lashermes P."/>
        </authorList>
    </citation>
    <scope>NUCLEOTIDE SEQUENCE [LARGE SCALE GENOMIC DNA]</scope>
    <source>
        <strain evidence="2">cv. DH200-94</strain>
    </source>
</reference>
<name>A0A068TWX1_COFCA</name>
<protein>
    <submittedName>
        <fullName evidence="1">Uncharacterized protein</fullName>
    </submittedName>
</protein>
<organism evidence="1 2">
    <name type="scientific">Coffea canephora</name>
    <name type="common">Robusta coffee</name>
    <dbReference type="NCBI Taxonomy" id="49390"/>
    <lineage>
        <taxon>Eukaryota</taxon>
        <taxon>Viridiplantae</taxon>
        <taxon>Streptophyta</taxon>
        <taxon>Embryophyta</taxon>
        <taxon>Tracheophyta</taxon>
        <taxon>Spermatophyta</taxon>
        <taxon>Magnoliopsida</taxon>
        <taxon>eudicotyledons</taxon>
        <taxon>Gunneridae</taxon>
        <taxon>Pentapetalae</taxon>
        <taxon>asterids</taxon>
        <taxon>lamiids</taxon>
        <taxon>Gentianales</taxon>
        <taxon>Rubiaceae</taxon>
        <taxon>Ixoroideae</taxon>
        <taxon>Gardenieae complex</taxon>
        <taxon>Bertiereae - Coffeeae clade</taxon>
        <taxon>Coffeeae</taxon>
        <taxon>Coffea</taxon>
    </lineage>
</organism>
<keyword evidence="2" id="KW-1185">Reference proteome</keyword>
<dbReference type="EMBL" id="HG739089">
    <property type="protein sequence ID" value="CDP00552.1"/>
    <property type="molecule type" value="Genomic_DNA"/>
</dbReference>
<evidence type="ECO:0000313" key="1">
    <source>
        <dbReference type="EMBL" id="CDP00552.1"/>
    </source>
</evidence>
<gene>
    <name evidence="1" type="ORF">GSCOC_T00032526001</name>
</gene>
<proteinExistence type="predicted"/>